<gene>
    <name evidence="2" type="ORF">LCGC14_1427170</name>
</gene>
<proteinExistence type="predicted"/>
<dbReference type="InterPro" id="IPR052894">
    <property type="entry name" value="AsmA-related"/>
</dbReference>
<dbReference type="PANTHER" id="PTHR30441">
    <property type="entry name" value="DUF748 DOMAIN-CONTAINING PROTEIN"/>
    <property type="match status" value="1"/>
</dbReference>
<evidence type="ECO:0000256" key="1">
    <source>
        <dbReference type="SAM" id="Phobius"/>
    </source>
</evidence>
<dbReference type="EMBL" id="LAZR01009576">
    <property type="protein sequence ID" value="KKM71782.1"/>
    <property type="molecule type" value="Genomic_DNA"/>
</dbReference>
<reference evidence="2" key="1">
    <citation type="journal article" date="2015" name="Nature">
        <title>Complex archaea that bridge the gap between prokaryotes and eukaryotes.</title>
        <authorList>
            <person name="Spang A."/>
            <person name="Saw J.H."/>
            <person name="Jorgensen S.L."/>
            <person name="Zaremba-Niedzwiedzka K."/>
            <person name="Martijn J."/>
            <person name="Lind A.E."/>
            <person name="van Eijk R."/>
            <person name="Schleper C."/>
            <person name="Guy L."/>
            <person name="Ettema T.J."/>
        </authorList>
    </citation>
    <scope>NUCLEOTIDE SEQUENCE</scope>
</reference>
<organism evidence="2">
    <name type="scientific">marine sediment metagenome</name>
    <dbReference type="NCBI Taxonomy" id="412755"/>
    <lineage>
        <taxon>unclassified sequences</taxon>
        <taxon>metagenomes</taxon>
        <taxon>ecological metagenomes</taxon>
    </lineage>
</organism>
<dbReference type="PANTHER" id="PTHR30441:SF8">
    <property type="entry name" value="DUF748 DOMAIN-CONTAINING PROTEIN"/>
    <property type="match status" value="1"/>
</dbReference>
<comment type="caution">
    <text evidence="2">The sequence shown here is derived from an EMBL/GenBank/DDBJ whole genome shotgun (WGS) entry which is preliminary data.</text>
</comment>
<keyword evidence="1" id="KW-1133">Transmembrane helix</keyword>
<name>A0A0F9MRE2_9ZZZZ</name>
<evidence type="ECO:0008006" key="3">
    <source>
        <dbReference type="Google" id="ProtNLM"/>
    </source>
</evidence>
<dbReference type="InterPro" id="IPR008023">
    <property type="entry name" value="DUF748"/>
</dbReference>
<protein>
    <recommendedName>
        <fullName evidence="3">DUF748 domain-containing protein</fullName>
    </recommendedName>
</protein>
<feature type="transmembrane region" description="Helical" evidence="1">
    <location>
        <begin position="23"/>
        <end position="45"/>
    </location>
</feature>
<evidence type="ECO:0000313" key="2">
    <source>
        <dbReference type="EMBL" id="KKM71782.1"/>
    </source>
</evidence>
<keyword evidence="1" id="KW-0472">Membrane</keyword>
<dbReference type="AlphaFoldDB" id="A0A0F9MRE2"/>
<accession>A0A0F9MRE2</accession>
<sequence length="363" mass="40606">MEYQQCKNGSRASRHRYKHQRGVTHIVLLTVVVVLALLVATRLALPTLVKNSLNQQLATMGNYSGHINDVDLAIWRGAYTLNTIEVVKTDRNVPVTFFQSDSIDLSISWSAILRGAVVADVVLIEPELHFVDANDEKVQTGAGTDWRVMLQQLLPIKIDRLAIQQGELHFHNFQSTPPVHIIMTELNGEFTNITNSRDADSSAFSFKGAVLETAAFSMNGQLNPLGEFRDFDIKLKIEDVDVVKLNQLTEAYASFNMESGMGEFFMVLKADDGQLNGYARPVFDNVVILDLSKDSQKGIINVVWESVVAAVGQIFRNQPKDRIAAEIDISGSLDNENISSWQAFISILRNAFIEAYDKQFRQE</sequence>
<dbReference type="Pfam" id="PF05359">
    <property type="entry name" value="DUF748"/>
    <property type="match status" value="2"/>
</dbReference>
<dbReference type="GO" id="GO:0005886">
    <property type="term" value="C:plasma membrane"/>
    <property type="evidence" value="ECO:0007669"/>
    <property type="project" value="TreeGrafter"/>
</dbReference>
<dbReference type="GO" id="GO:0090313">
    <property type="term" value="P:regulation of protein targeting to membrane"/>
    <property type="evidence" value="ECO:0007669"/>
    <property type="project" value="TreeGrafter"/>
</dbReference>
<keyword evidence="1" id="KW-0812">Transmembrane</keyword>